<feature type="signal peptide" evidence="2">
    <location>
        <begin position="1"/>
        <end position="21"/>
    </location>
</feature>
<evidence type="ECO:0000313" key="4">
    <source>
        <dbReference type="EMBL" id="OIW23553.1"/>
    </source>
</evidence>
<dbReference type="STRING" id="1408157.A0A1J7IR33"/>
<dbReference type="InterPro" id="IPR018535">
    <property type="entry name" value="DUF1996"/>
</dbReference>
<evidence type="ECO:0000259" key="3">
    <source>
        <dbReference type="Pfam" id="PF09362"/>
    </source>
</evidence>
<evidence type="ECO:0000313" key="5">
    <source>
        <dbReference type="Proteomes" id="UP000182658"/>
    </source>
</evidence>
<dbReference type="AlphaFoldDB" id="A0A1J7IR33"/>
<evidence type="ECO:0000256" key="1">
    <source>
        <dbReference type="SAM" id="MobiDB-lite"/>
    </source>
</evidence>
<dbReference type="Proteomes" id="UP000182658">
    <property type="component" value="Unassembled WGS sequence"/>
</dbReference>
<keyword evidence="5" id="KW-1185">Reference proteome</keyword>
<feature type="chain" id="PRO_5012701509" evidence="2">
    <location>
        <begin position="22"/>
        <end position="354"/>
    </location>
</feature>
<dbReference type="PANTHER" id="PTHR43662">
    <property type="match status" value="1"/>
</dbReference>
<accession>A0A1J7IR33</accession>
<feature type="region of interest" description="Disordered" evidence="1">
    <location>
        <begin position="311"/>
        <end position="345"/>
    </location>
</feature>
<dbReference type="OrthoDB" id="74764at2759"/>
<proteinExistence type="predicted"/>
<protein>
    <submittedName>
        <fullName evidence="4">WSC domain-containing protein</fullName>
    </submittedName>
</protein>
<dbReference type="EMBL" id="KV875106">
    <property type="protein sequence ID" value="OIW23553.1"/>
    <property type="molecule type" value="Genomic_DNA"/>
</dbReference>
<feature type="domain" description="DUF1996" evidence="3">
    <location>
        <begin position="41"/>
        <end position="277"/>
    </location>
</feature>
<keyword evidence="2" id="KW-0732">Signal</keyword>
<dbReference type="PANTHER" id="PTHR43662:SF3">
    <property type="entry name" value="DOMAIN PROTEIN, PUTATIVE (AFU_ORTHOLOGUE AFUA_6G11970)-RELATED"/>
    <property type="match status" value="1"/>
</dbReference>
<organism evidence="4 5">
    <name type="scientific">Coniochaeta ligniaria NRRL 30616</name>
    <dbReference type="NCBI Taxonomy" id="1408157"/>
    <lineage>
        <taxon>Eukaryota</taxon>
        <taxon>Fungi</taxon>
        <taxon>Dikarya</taxon>
        <taxon>Ascomycota</taxon>
        <taxon>Pezizomycotina</taxon>
        <taxon>Sordariomycetes</taxon>
        <taxon>Sordariomycetidae</taxon>
        <taxon>Coniochaetales</taxon>
        <taxon>Coniochaetaceae</taxon>
        <taxon>Coniochaeta</taxon>
    </lineage>
</organism>
<dbReference type="Pfam" id="PF09362">
    <property type="entry name" value="DUF1996"/>
    <property type="match status" value="1"/>
</dbReference>
<reference evidence="4 5" key="1">
    <citation type="submission" date="2016-10" db="EMBL/GenBank/DDBJ databases">
        <title>Draft genome sequence of Coniochaeta ligniaria NRRL30616, a lignocellulolytic fungus for bioabatement of inhibitors in plant biomass hydrolysates.</title>
        <authorList>
            <consortium name="DOE Joint Genome Institute"/>
            <person name="Jimenez D.J."/>
            <person name="Hector R.E."/>
            <person name="Riley R."/>
            <person name="Sun H."/>
            <person name="Grigoriev I.V."/>
            <person name="Van Elsas J.D."/>
            <person name="Nichols N.N."/>
        </authorList>
    </citation>
    <scope>NUCLEOTIDE SEQUENCE [LARGE SCALE GENOMIC DNA]</scope>
    <source>
        <strain evidence="4 5">NRRL 30616</strain>
    </source>
</reference>
<evidence type="ECO:0000256" key="2">
    <source>
        <dbReference type="SAM" id="SignalP"/>
    </source>
</evidence>
<gene>
    <name evidence="4" type="ORF">CONLIGDRAFT_693445</name>
</gene>
<sequence length="354" mass="37775">MATKQFILSALLSALAGHAAAQGGVFTVNCAALQGSIQRADPLIYPGVVSPHVHVAAGGTGFGQTQTSAQAVAARATTCDKFYDKSSYWQPQLYHHNANGTFSLVTMTGPAVYYLNRACDYSPTANLQSSCPSTFYARAPPAGLRMVVGNPTLRTYNPSDFNQQAIQHVCLTSDPNNAPNTPYLPNQPCVRIRAETFFPSCWDGVNLDSADHSSHMAFPVGTYNGGYCPQSHPVAIYSLFYEFFYDTAAIGSDFNRLVWAMGDQTGYGLHGDYINGWNQTALDLAMRTCTGPQGVNTPGCSLWVPSLNGPGASSAQTVQTTNPNPEPVGLQGPIPSLPGNNPLSGTFVKKSFRA</sequence>
<dbReference type="InParanoid" id="A0A1J7IR33"/>
<feature type="compositionally biased region" description="Polar residues" evidence="1">
    <location>
        <begin position="311"/>
        <end position="323"/>
    </location>
</feature>
<name>A0A1J7IR33_9PEZI</name>